<dbReference type="SUPFAM" id="SSF48008">
    <property type="entry name" value="GntR ligand-binding domain-like"/>
    <property type="match status" value="1"/>
</dbReference>
<dbReference type="InterPro" id="IPR011711">
    <property type="entry name" value="GntR_C"/>
</dbReference>
<dbReference type="PANTHER" id="PTHR43537">
    <property type="entry name" value="TRANSCRIPTIONAL REGULATOR, GNTR FAMILY"/>
    <property type="match status" value="1"/>
</dbReference>
<dbReference type="InterPro" id="IPR000524">
    <property type="entry name" value="Tscrpt_reg_HTH_GntR"/>
</dbReference>
<name>A0A5P2WAS2_9ACTN</name>
<reference evidence="1 2" key="1">
    <citation type="submission" date="2017-09" db="EMBL/GenBank/DDBJ databases">
        <title>Streptomyces genome completion.</title>
        <authorList>
            <person name="Lee N."/>
            <person name="Cho B.-K."/>
        </authorList>
    </citation>
    <scope>NUCLEOTIDE SEQUENCE [LARGE SCALE GENOMIC DNA]</scope>
    <source>
        <strain evidence="1 2">ATCC 14899</strain>
    </source>
</reference>
<dbReference type="PRINTS" id="PR00035">
    <property type="entry name" value="HTHGNTR"/>
</dbReference>
<dbReference type="InterPro" id="IPR036388">
    <property type="entry name" value="WH-like_DNA-bd_sf"/>
</dbReference>
<dbReference type="InterPro" id="IPR008920">
    <property type="entry name" value="TF_FadR/GntR_C"/>
</dbReference>
<dbReference type="Pfam" id="PF00392">
    <property type="entry name" value="GntR"/>
    <property type="match status" value="1"/>
</dbReference>
<dbReference type="AlphaFoldDB" id="A0A5P2WAS2"/>
<evidence type="ECO:0000313" key="2">
    <source>
        <dbReference type="Proteomes" id="UP000325763"/>
    </source>
</evidence>
<dbReference type="Proteomes" id="UP000325763">
    <property type="component" value="Chromosome"/>
</dbReference>
<organism evidence="1 2">
    <name type="scientific">Streptomyces nodosus</name>
    <dbReference type="NCBI Taxonomy" id="40318"/>
    <lineage>
        <taxon>Bacteria</taxon>
        <taxon>Bacillati</taxon>
        <taxon>Actinomycetota</taxon>
        <taxon>Actinomycetes</taxon>
        <taxon>Kitasatosporales</taxon>
        <taxon>Streptomycetaceae</taxon>
        <taxon>Streptomyces</taxon>
    </lineage>
</organism>
<dbReference type="PROSITE" id="PS50949">
    <property type="entry name" value="HTH_GNTR"/>
    <property type="match status" value="1"/>
</dbReference>
<sequence>MNPPHQAPTRTPERSPVRGGPRLSPVARDRARTRTSDLVHDELVSAIRELRLAPGAALSETDLAGRLHVSRTPVREALTRLVDAGLVHVVPQVGTRVGRIRLHDVEEARFVRESLEVAAFEAACSRPAPDVTVLRELLERQEHSRRTENHDAFFAADEAFHGEIFAISGHPGAWQVVLRTKLQLDRLRRLSLPDSAVMGELIDEHRLIVDALENSDPAAGRALIARHAGRALACGPALRAEYPGYFTD</sequence>
<dbReference type="PANTHER" id="PTHR43537:SF45">
    <property type="entry name" value="GNTR FAMILY REGULATORY PROTEIN"/>
    <property type="match status" value="1"/>
</dbReference>
<evidence type="ECO:0000313" key="1">
    <source>
        <dbReference type="EMBL" id="QEV42505.1"/>
    </source>
</evidence>
<dbReference type="SUPFAM" id="SSF46785">
    <property type="entry name" value="Winged helix' DNA-binding domain"/>
    <property type="match status" value="1"/>
</dbReference>
<protein>
    <submittedName>
        <fullName evidence="1">GntR family transcriptional regulator</fullName>
    </submittedName>
</protein>
<dbReference type="Gene3D" id="1.10.10.10">
    <property type="entry name" value="Winged helix-like DNA-binding domain superfamily/Winged helix DNA-binding domain"/>
    <property type="match status" value="1"/>
</dbReference>
<dbReference type="GO" id="GO:0003700">
    <property type="term" value="F:DNA-binding transcription factor activity"/>
    <property type="evidence" value="ECO:0007669"/>
    <property type="project" value="InterPro"/>
</dbReference>
<dbReference type="SMART" id="SM00895">
    <property type="entry name" value="FCD"/>
    <property type="match status" value="1"/>
</dbReference>
<accession>A0A5P2WAS2</accession>
<dbReference type="OrthoDB" id="5182935at2"/>
<dbReference type="RefSeq" id="WP_052454415.1">
    <property type="nucleotide sequence ID" value="NZ_CP009313.1"/>
</dbReference>
<gene>
    <name evidence="1" type="ORF">CP978_31730</name>
</gene>
<dbReference type="EMBL" id="CP023747">
    <property type="protein sequence ID" value="QEV42505.1"/>
    <property type="molecule type" value="Genomic_DNA"/>
</dbReference>
<proteinExistence type="predicted"/>
<dbReference type="Gene3D" id="1.20.120.530">
    <property type="entry name" value="GntR ligand-binding domain-like"/>
    <property type="match status" value="1"/>
</dbReference>
<dbReference type="CDD" id="cd07377">
    <property type="entry name" value="WHTH_GntR"/>
    <property type="match status" value="1"/>
</dbReference>
<dbReference type="KEGG" id="snq:CP978_31730"/>
<dbReference type="Pfam" id="PF07729">
    <property type="entry name" value="FCD"/>
    <property type="match status" value="1"/>
</dbReference>
<dbReference type="InterPro" id="IPR036390">
    <property type="entry name" value="WH_DNA-bd_sf"/>
</dbReference>
<dbReference type="SMART" id="SM00345">
    <property type="entry name" value="HTH_GNTR"/>
    <property type="match status" value="1"/>
</dbReference>